<dbReference type="InterPro" id="IPR005174">
    <property type="entry name" value="KIB1-4_b-propeller"/>
</dbReference>
<dbReference type="InterPro" id="IPR011043">
    <property type="entry name" value="Gal_Oxase/kelch_b-propeller"/>
</dbReference>
<sequence>MRRRRSSNRSRDMDYFMRIRPKEAYEFPAPGFLQSKTHCPWLVYRHGEDNLCQTFCNINSSSRGVIFKDIPNLRRQGVVYCSPDGNRILLSKFTPEEQFFFAWSVKEDEVIHLPPLGRRLGAYIIRYGLLSDSSPSLVLLFVEQMPRILYFRIGDRDNTWRVFNYADSIIAQTGYPLKPRYFLCSPVIFNGTIYATASGYTDLVQITIDYDNDHCETRLLMPEDDDERAGFLAKRHCQGLVSRHFVRIFLVNLGDQDLYLILMYPLSINRYRDELSISILQFDFSSNTWQERTSLNGGTVFLCPDYSLSLSTVGGSNSEWSYIYFTFENDQTLFSYRVEDEKVTSYLVCPPNILEGEKWLPYWIMPALPLDDGHELVNNQQQQQENAPDFTGVVTSDMAEFWNKCRRQRSRPTKRRRVMEQQNESAMAANSGNIPSLCDLPQEVLGLIAGNLCYVDYIHFRCLNRVCSSSIVRPMLNSFFRPSLIYKDRSKDVYNIVADSNLSRKLSVKAPTALKDYVIRCTRGGWLLLENSHDLAFLNPLTMQIHKAGHACVREHRSGETQRKSGKAQWRAFGVEKKVIKGSSSPVVLGNLFYYLGDNGMLGCGRFIIDQDGECIPCWEVLNGLVFPRPKFKRNYLTECGGELLSILVGDDDRGKRPWVRVFKLRDHEEWEEMETLGGHCLYLSRLSSISCLAPNPYVANRIYFPKFYKDELVYYSLSTKRYHSAGSQQELQSFNETSRFVDCAWIQPSWT</sequence>
<dbReference type="PANTHER" id="PTHR33127">
    <property type="entry name" value="TRANSMEMBRANE PROTEIN"/>
    <property type="match status" value="1"/>
</dbReference>
<reference evidence="2" key="1">
    <citation type="submission" date="2023-03" db="EMBL/GenBank/DDBJ databases">
        <authorList>
            <person name="Julca I."/>
        </authorList>
    </citation>
    <scope>NUCLEOTIDE SEQUENCE</scope>
</reference>
<protein>
    <submittedName>
        <fullName evidence="2">OLC1v1009997C1</fullName>
    </submittedName>
</protein>
<feature type="domain" description="KIB1-4 beta-propeller" evidence="1">
    <location>
        <begin position="564"/>
        <end position="707"/>
    </location>
</feature>
<gene>
    <name evidence="2" type="ORF">OLC1_LOCUS17790</name>
</gene>
<evidence type="ECO:0000259" key="1">
    <source>
        <dbReference type="Pfam" id="PF03478"/>
    </source>
</evidence>
<dbReference type="SUPFAM" id="SSF50965">
    <property type="entry name" value="Galactose oxidase, central domain"/>
    <property type="match status" value="1"/>
</dbReference>
<accession>A0AAV1DQA9</accession>
<dbReference type="Proteomes" id="UP001161247">
    <property type="component" value="Chromosome 6"/>
</dbReference>
<name>A0AAV1DQA9_OLDCO</name>
<dbReference type="AlphaFoldDB" id="A0AAV1DQA9"/>
<dbReference type="EMBL" id="OX459123">
    <property type="protein sequence ID" value="CAI9110037.1"/>
    <property type="molecule type" value="Genomic_DNA"/>
</dbReference>
<evidence type="ECO:0000313" key="2">
    <source>
        <dbReference type="EMBL" id="CAI9110037.1"/>
    </source>
</evidence>
<evidence type="ECO:0000313" key="3">
    <source>
        <dbReference type="Proteomes" id="UP001161247"/>
    </source>
</evidence>
<keyword evidence="3" id="KW-1185">Reference proteome</keyword>
<dbReference type="PANTHER" id="PTHR33127:SF5">
    <property type="entry name" value="TRANSMEMBRANE PROTEIN"/>
    <property type="match status" value="1"/>
</dbReference>
<organism evidence="2 3">
    <name type="scientific">Oldenlandia corymbosa var. corymbosa</name>
    <dbReference type="NCBI Taxonomy" id="529605"/>
    <lineage>
        <taxon>Eukaryota</taxon>
        <taxon>Viridiplantae</taxon>
        <taxon>Streptophyta</taxon>
        <taxon>Embryophyta</taxon>
        <taxon>Tracheophyta</taxon>
        <taxon>Spermatophyta</taxon>
        <taxon>Magnoliopsida</taxon>
        <taxon>eudicotyledons</taxon>
        <taxon>Gunneridae</taxon>
        <taxon>Pentapetalae</taxon>
        <taxon>asterids</taxon>
        <taxon>lamiids</taxon>
        <taxon>Gentianales</taxon>
        <taxon>Rubiaceae</taxon>
        <taxon>Rubioideae</taxon>
        <taxon>Spermacoceae</taxon>
        <taxon>Hedyotis-Oldenlandia complex</taxon>
        <taxon>Oldenlandia</taxon>
    </lineage>
</organism>
<feature type="domain" description="KIB1-4 beta-propeller" evidence="1">
    <location>
        <begin position="84"/>
        <end position="334"/>
    </location>
</feature>
<proteinExistence type="predicted"/>
<dbReference type="Pfam" id="PF03478">
    <property type="entry name" value="Beta-prop_KIB1-4"/>
    <property type="match status" value="2"/>
</dbReference>